<dbReference type="InterPro" id="IPR035940">
    <property type="entry name" value="CAP_sf"/>
</dbReference>
<dbReference type="EMBL" id="DVLW01000217">
    <property type="protein sequence ID" value="HIT95107.1"/>
    <property type="molecule type" value="Genomic_DNA"/>
</dbReference>
<feature type="domain" description="SCP" evidence="4">
    <location>
        <begin position="206"/>
        <end position="321"/>
    </location>
</feature>
<evidence type="ECO:0000313" key="6">
    <source>
        <dbReference type="Proteomes" id="UP000824160"/>
    </source>
</evidence>
<dbReference type="Proteomes" id="UP000824160">
    <property type="component" value="Unassembled WGS sequence"/>
</dbReference>
<feature type="repeat" description="Cell wall-binding" evidence="2">
    <location>
        <begin position="129"/>
        <end position="148"/>
    </location>
</feature>
<feature type="chain" id="PRO_5038351403" description="SCP domain-containing protein" evidence="3">
    <location>
        <begin position="32"/>
        <end position="325"/>
    </location>
</feature>
<gene>
    <name evidence="5" type="ORF">IAC43_07960</name>
</gene>
<proteinExistence type="predicted"/>
<dbReference type="InterPro" id="IPR014044">
    <property type="entry name" value="CAP_dom"/>
</dbReference>
<keyword evidence="1" id="KW-0677">Repeat</keyword>
<feature type="repeat" description="Cell wall-binding" evidence="2">
    <location>
        <begin position="49"/>
        <end position="68"/>
    </location>
</feature>
<feature type="repeat" description="Cell wall-binding" evidence="2">
    <location>
        <begin position="89"/>
        <end position="108"/>
    </location>
</feature>
<feature type="signal peptide" evidence="3">
    <location>
        <begin position="1"/>
        <end position="31"/>
    </location>
</feature>
<dbReference type="Pfam" id="PF19127">
    <property type="entry name" value="Choline_bind_3"/>
    <property type="match status" value="3"/>
</dbReference>
<protein>
    <recommendedName>
        <fullName evidence="4">SCP domain-containing protein</fullName>
    </recommendedName>
</protein>
<evidence type="ECO:0000313" key="5">
    <source>
        <dbReference type="EMBL" id="HIT95107.1"/>
    </source>
</evidence>
<organism evidence="5 6">
    <name type="scientific">Candidatus Faecivivens stercoripullorum</name>
    <dbReference type="NCBI Taxonomy" id="2840805"/>
    <lineage>
        <taxon>Bacteria</taxon>
        <taxon>Bacillati</taxon>
        <taxon>Bacillota</taxon>
        <taxon>Clostridia</taxon>
        <taxon>Eubacteriales</taxon>
        <taxon>Oscillospiraceae</taxon>
        <taxon>Oscillospiraceae incertae sedis</taxon>
        <taxon>Candidatus Faecivivens</taxon>
    </lineage>
</organism>
<evidence type="ECO:0000259" key="4">
    <source>
        <dbReference type="Pfam" id="PF00188"/>
    </source>
</evidence>
<dbReference type="CDD" id="cd05379">
    <property type="entry name" value="CAP_bacterial"/>
    <property type="match status" value="1"/>
</dbReference>
<dbReference type="SUPFAM" id="SSF69360">
    <property type="entry name" value="Cell wall binding repeat"/>
    <property type="match status" value="1"/>
</dbReference>
<dbReference type="PROSITE" id="PS51170">
    <property type="entry name" value="CW"/>
    <property type="match status" value="5"/>
</dbReference>
<dbReference type="Gene3D" id="3.40.33.10">
    <property type="entry name" value="CAP"/>
    <property type="match status" value="1"/>
</dbReference>
<dbReference type="Pfam" id="PF00188">
    <property type="entry name" value="CAP"/>
    <property type="match status" value="1"/>
</dbReference>
<evidence type="ECO:0000256" key="3">
    <source>
        <dbReference type="SAM" id="SignalP"/>
    </source>
</evidence>
<comment type="caution">
    <text evidence="5">The sequence shown here is derived from an EMBL/GenBank/DDBJ whole genome shotgun (WGS) entry which is preliminary data.</text>
</comment>
<accession>A0A9D1H8S4</accession>
<reference evidence="5" key="1">
    <citation type="submission" date="2020-10" db="EMBL/GenBank/DDBJ databases">
        <authorList>
            <person name="Gilroy R."/>
        </authorList>
    </citation>
    <scope>NUCLEOTIDE SEQUENCE</scope>
    <source>
        <strain evidence="5">ChiBcec7-5410</strain>
    </source>
</reference>
<sequence length="325" mass="35402">MKFWIQKAAACLAAVSTITFCATSICAPVSAAWVNNSGNWSYSSGGKNLTGWQKLDGVWYYFNASGIMQTGWQKIDGVWYYMNASGAMQTGWKRIDGKWYLFNGGGVMKTGWALSGGNWYFLGGGGDMKTGWVQTGSKWYYMDQDGKMVTGWATVGGAKYYLSQDGSMVTGTVTIDGKQYTFSSSGALESEQQTTVDSDAMAQEVLSQINLARRKEGLSNLVLSDALCEVAAARAKEQAQMGGISHQRPDGSEWYTILSEYGLPATGCGENLAVNYTSASAVVKAWLESPAHKSNIMNTRYASMGVGYYEKNGNIYWVQLFSTGR</sequence>
<feature type="repeat" description="Cell wall-binding" evidence="2">
    <location>
        <begin position="149"/>
        <end position="168"/>
    </location>
</feature>
<reference evidence="5" key="2">
    <citation type="journal article" date="2021" name="PeerJ">
        <title>Extensive microbial diversity within the chicken gut microbiome revealed by metagenomics and culture.</title>
        <authorList>
            <person name="Gilroy R."/>
            <person name="Ravi A."/>
            <person name="Getino M."/>
            <person name="Pursley I."/>
            <person name="Horton D.L."/>
            <person name="Alikhan N.F."/>
            <person name="Baker D."/>
            <person name="Gharbi K."/>
            <person name="Hall N."/>
            <person name="Watson M."/>
            <person name="Adriaenssens E.M."/>
            <person name="Foster-Nyarko E."/>
            <person name="Jarju S."/>
            <person name="Secka A."/>
            <person name="Antonio M."/>
            <person name="Oren A."/>
            <person name="Chaudhuri R.R."/>
            <person name="La Ragione R."/>
            <person name="Hildebrand F."/>
            <person name="Pallen M.J."/>
        </authorList>
    </citation>
    <scope>NUCLEOTIDE SEQUENCE</scope>
    <source>
        <strain evidence="5">ChiBcec7-5410</strain>
    </source>
</reference>
<feature type="repeat" description="Cell wall-binding" evidence="2">
    <location>
        <begin position="69"/>
        <end position="88"/>
    </location>
</feature>
<evidence type="ECO:0000256" key="2">
    <source>
        <dbReference type="PROSITE-ProRule" id="PRU00591"/>
    </source>
</evidence>
<dbReference type="SUPFAM" id="SSF55797">
    <property type="entry name" value="PR-1-like"/>
    <property type="match status" value="1"/>
</dbReference>
<dbReference type="Gene3D" id="2.10.270.10">
    <property type="entry name" value="Cholin Binding"/>
    <property type="match status" value="3"/>
</dbReference>
<evidence type="ECO:0000256" key="1">
    <source>
        <dbReference type="ARBA" id="ARBA00022737"/>
    </source>
</evidence>
<dbReference type="PANTHER" id="PTHR31157:SF1">
    <property type="entry name" value="SCP DOMAIN-CONTAINING PROTEIN"/>
    <property type="match status" value="1"/>
</dbReference>
<keyword evidence="3" id="KW-0732">Signal</keyword>
<name>A0A9D1H8S4_9FIRM</name>
<dbReference type="InterPro" id="IPR018337">
    <property type="entry name" value="Cell_wall/Cho-bd_repeat"/>
</dbReference>
<dbReference type="PANTHER" id="PTHR31157">
    <property type="entry name" value="SCP DOMAIN-CONTAINING PROTEIN"/>
    <property type="match status" value="1"/>
</dbReference>
<dbReference type="AlphaFoldDB" id="A0A9D1H8S4"/>